<accession>A0A8H3J1U9</accession>
<keyword evidence="1" id="KW-0732">Signal</keyword>
<dbReference type="AlphaFoldDB" id="A0A8H3J1U9"/>
<dbReference type="OrthoDB" id="5334509at2759"/>
<gene>
    <name evidence="2" type="ORF">HETSPECPRED_001501</name>
</gene>
<evidence type="ECO:0000313" key="3">
    <source>
        <dbReference type="Proteomes" id="UP000664521"/>
    </source>
</evidence>
<feature type="signal peptide" evidence="1">
    <location>
        <begin position="1"/>
        <end position="15"/>
    </location>
</feature>
<reference evidence="2" key="1">
    <citation type="submission" date="2021-03" db="EMBL/GenBank/DDBJ databases">
        <authorList>
            <person name="Tagirdzhanova G."/>
        </authorList>
    </citation>
    <scope>NUCLEOTIDE SEQUENCE</scope>
</reference>
<dbReference type="Proteomes" id="UP000664521">
    <property type="component" value="Unassembled WGS sequence"/>
</dbReference>
<evidence type="ECO:0000256" key="1">
    <source>
        <dbReference type="SAM" id="SignalP"/>
    </source>
</evidence>
<organism evidence="2 3">
    <name type="scientific">Heterodermia speciosa</name>
    <dbReference type="NCBI Taxonomy" id="116794"/>
    <lineage>
        <taxon>Eukaryota</taxon>
        <taxon>Fungi</taxon>
        <taxon>Dikarya</taxon>
        <taxon>Ascomycota</taxon>
        <taxon>Pezizomycotina</taxon>
        <taxon>Lecanoromycetes</taxon>
        <taxon>OSLEUM clade</taxon>
        <taxon>Lecanoromycetidae</taxon>
        <taxon>Caliciales</taxon>
        <taxon>Physciaceae</taxon>
        <taxon>Heterodermia</taxon>
    </lineage>
</organism>
<evidence type="ECO:0000313" key="2">
    <source>
        <dbReference type="EMBL" id="CAF9939180.1"/>
    </source>
</evidence>
<protein>
    <recommendedName>
        <fullName evidence="4">Ecp2 effector protein domain-containing protein</fullName>
    </recommendedName>
</protein>
<sequence length="159" mass="17067">MHLLQLLTLSAGALALPAPTISLPSDTSINRTHPSSPSPLTKRANFGWITTYAPNDVHCMGGYDSRSRPKLKSSGCMSWVPSSEHIGVNFGTYPLSIDSLDLFSDPKCKNKVGSIEPDKGRKLGWTTHANKGVNVCQTFPMGTVLSVRATGIGDEDPLE</sequence>
<feature type="chain" id="PRO_5034851181" description="Ecp2 effector protein domain-containing protein" evidence="1">
    <location>
        <begin position="16"/>
        <end position="159"/>
    </location>
</feature>
<proteinExistence type="predicted"/>
<name>A0A8H3J1U9_9LECA</name>
<evidence type="ECO:0008006" key="4">
    <source>
        <dbReference type="Google" id="ProtNLM"/>
    </source>
</evidence>
<comment type="caution">
    <text evidence="2">The sequence shown here is derived from an EMBL/GenBank/DDBJ whole genome shotgun (WGS) entry which is preliminary data.</text>
</comment>
<keyword evidence="3" id="KW-1185">Reference proteome</keyword>
<dbReference type="EMBL" id="CAJPDS010000126">
    <property type="protein sequence ID" value="CAF9939180.1"/>
    <property type="molecule type" value="Genomic_DNA"/>
</dbReference>